<dbReference type="Pfam" id="PF00293">
    <property type="entry name" value="NUDIX"/>
    <property type="match status" value="1"/>
</dbReference>
<feature type="domain" description="Nudix hydrolase" evidence="8">
    <location>
        <begin position="72"/>
        <end position="203"/>
    </location>
</feature>
<evidence type="ECO:0000259" key="8">
    <source>
        <dbReference type="PROSITE" id="PS51462"/>
    </source>
</evidence>
<dbReference type="PROSITE" id="PS51462">
    <property type="entry name" value="NUDIX"/>
    <property type="match status" value="1"/>
</dbReference>
<dbReference type="PANTHER" id="PTHR12992:SF11">
    <property type="entry name" value="MITOCHONDRIAL COENZYME A DIPHOSPHATASE NUDT8"/>
    <property type="match status" value="1"/>
</dbReference>
<evidence type="ECO:0000313" key="10">
    <source>
        <dbReference type="Proteomes" id="UP001169027"/>
    </source>
</evidence>
<evidence type="ECO:0000256" key="5">
    <source>
        <dbReference type="ARBA" id="ARBA00022801"/>
    </source>
</evidence>
<accession>A0ABT8RYG6</accession>
<keyword evidence="5" id="KW-0378">Hydrolase</keyword>
<name>A0ABT8RYG6_9BURK</name>
<reference evidence="9" key="1">
    <citation type="submission" date="2023-06" db="EMBL/GenBank/DDBJ databases">
        <authorList>
            <person name="Jiang Y."/>
            <person name="Liu Q."/>
        </authorList>
    </citation>
    <scope>NUCLEOTIDE SEQUENCE</scope>
    <source>
        <strain evidence="9">CGMCC 1.12090</strain>
    </source>
</reference>
<gene>
    <name evidence="9" type="ORF">Q2T77_05405</name>
</gene>
<proteinExistence type="inferred from homology"/>
<dbReference type="EMBL" id="JAUKVY010000003">
    <property type="protein sequence ID" value="MDO1531719.1"/>
    <property type="molecule type" value="Genomic_DNA"/>
</dbReference>
<evidence type="ECO:0000256" key="2">
    <source>
        <dbReference type="ARBA" id="ARBA00001946"/>
    </source>
</evidence>
<keyword evidence="4" id="KW-0479">Metal-binding</keyword>
<evidence type="ECO:0000256" key="3">
    <source>
        <dbReference type="ARBA" id="ARBA00006506"/>
    </source>
</evidence>
<dbReference type="InterPro" id="IPR015797">
    <property type="entry name" value="NUDIX_hydrolase-like_dom_sf"/>
</dbReference>
<dbReference type="PANTHER" id="PTHR12992">
    <property type="entry name" value="NUDIX HYDROLASE"/>
    <property type="match status" value="1"/>
</dbReference>
<dbReference type="CDD" id="cd03426">
    <property type="entry name" value="NUDIX_CoAse_Nudt7"/>
    <property type="match status" value="1"/>
</dbReference>
<keyword evidence="6" id="KW-0460">Magnesium</keyword>
<evidence type="ECO:0000313" key="9">
    <source>
        <dbReference type="EMBL" id="MDO1531719.1"/>
    </source>
</evidence>
<dbReference type="InterPro" id="IPR045121">
    <property type="entry name" value="CoAse"/>
</dbReference>
<dbReference type="PROSITE" id="PS01293">
    <property type="entry name" value="NUDIX_COA"/>
    <property type="match status" value="1"/>
</dbReference>
<comment type="caution">
    <text evidence="9">The sequence shown here is derived from an EMBL/GenBank/DDBJ whole genome shotgun (WGS) entry which is preliminary data.</text>
</comment>
<dbReference type="SUPFAM" id="SSF55811">
    <property type="entry name" value="Nudix"/>
    <property type="match status" value="1"/>
</dbReference>
<dbReference type="InterPro" id="IPR000086">
    <property type="entry name" value="NUDIX_hydrolase_dom"/>
</dbReference>
<dbReference type="Gene3D" id="3.90.79.10">
    <property type="entry name" value="Nucleoside Triphosphate Pyrophosphohydrolase"/>
    <property type="match status" value="1"/>
</dbReference>
<dbReference type="InterPro" id="IPR000059">
    <property type="entry name" value="NUDIX_hydrolase_NudL_CS"/>
</dbReference>
<comment type="similarity">
    <text evidence="3">Belongs to the Nudix hydrolase family. PCD1 subfamily.</text>
</comment>
<sequence length="238" mass="26120">MRASPVEVINAVVPTALQSFDPREVPPIGVDSGLPAVDPAQLGARALRARFATPPAWTPEVRREPRMFDRAPAQAAVLVPIVMREQPTVLLTERSSHLKNHSGQVAFPGGRVDPEDANIAAAALREAWEEVGLSADYIEILGSLPTYTTVTSFIVTPVVALVRPGFELNLNPYEVEEAFEVPFAFLMDPANHRRHAMVGADATAREWLSMPYQDGPHERFVWGATAGMLRNLYRFLSA</sequence>
<keyword evidence="10" id="KW-1185">Reference proteome</keyword>
<evidence type="ECO:0000256" key="6">
    <source>
        <dbReference type="ARBA" id="ARBA00022842"/>
    </source>
</evidence>
<dbReference type="Proteomes" id="UP001169027">
    <property type="component" value="Unassembled WGS sequence"/>
</dbReference>
<keyword evidence="7" id="KW-0464">Manganese</keyword>
<comment type="cofactor">
    <cofactor evidence="2">
        <name>Mg(2+)</name>
        <dbReference type="ChEBI" id="CHEBI:18420"/>
    </cofactor>
</comment>
<protein>
    <submittedName>
        <fullName evidence="9">CoA pyrophosphatase</fullName>
    </submittedName>
</protein>
<evidence type="ECO:0000256" key="4">
    <source>
        <dbReference type="ARBA" id="ARBA00022723"/>
    </source>
</evidence>
<dbReference type="NCBIfam" id="NF007980">
    <property type="entry name" value="PRK10707.1"/>
    <property type="match status" value="1"/>
</dbReference>
<comment type="cofactor">
    <cofactor evidence="1">
        <name>Mn(2+)</name>
        <dbReference type="ChEBI" id="CHEBI:29035"/>
    </cofactor>
</comment>
<evidence type="ECO:0000256" key="1">
    <source>
        <dbReference type="ARBA" id="ARBA00001936"/>
    </source>
</evidence>
<organism evidence="9 10">
    <name type="scientific">Variovorax ginsengisoli</name>
    <dbReference type="NCBI Taxonomy" id="363844"/>
    <lineage>
        <taxon>Bacteria</taxon>
        <taxon>Pseudomonadati</taxon>
        <taxon>Pseudomonadota</taxon>
        <taxon>Betaproteobacteria</taxon>
        <taxon>Burkholderiales</taxon>
        <taxon>Comamonadaceae</taxon>
        <taxon>Variovorax</taxon>
    </lineage>
</organism>
<dbReference type="RefSeq" id="WP_286537023.1">
    <property type="nucleotide sequence ID" value="NZ_JAUJZH010000003.1"/>
</dbReference>
<evidence type="ECO:0000256" key="7">
    <source>
        <dbReference type="ARBA" id="ARBA00023211"/>
    </source>
</evidence>